<dbReference type="RefSeq" id="WP_011282355.1">
    <property type="nucleotide sequence ID" value="NC_007206.1"/>
</dbReference>
<reference evidence="1" key="1">
    <citation type="submission" date="2004-06" db="EMBL/GenBank/DDBJ databases">
        <title>Haemophilus influenzae biogroup aegyptius pF1947 sequence.</title>
        <authorList>
            <person name="McGillivary G."/>
            <person name="Actis L.A."/>
        </authorList>
    </citation>
    <scope>NUCLEOTIDE SEQUENCE</scope>
    <source>
        <plasmid evidence="1">pF1947</plasmid>
    </source>
</reference>
<evidence type="ECO:0008006" key="2">
    <source>
        <dbReference type="Google" id="ProtNLM"/>
    </source>
</evidence>
<accession>Q4L0U3</accession>
<protein>
    <recommendedName>
        <fullName evidence="2">Replication protein</fullName>
    </recommendedName>
</protein>
<geneLocation type="plasmid" evidence="1">
    <name>pF1947</name>
</geneLocation>
<evidence type="ECO:0000313" key="1">
    <source>
        <dbReference type="EMBL" id="AAV40878.1"/>
    </source>
</evidence>
<sequence>MMSNQPKKRNKKLRTFGFTSTLKAKIYDKANKKKHRNKTPVFMQNYQRKDYAYTTWFFLQRCETHDFNKNPYLNALRLAKYEREKIRRDRREVLTVLVPTLISYCDFSPKSSYLFEVRANVEHIAKMCNQTYESWDNKAGKSRVRYDTVRGALEMLEAAELITVLREYDKQGRKHKAMRIWLNVEFFLMFGITEKQLRKLIVDFHKYQFVNNRSSQVSNSYQKHLDKLEHKGVADIKSHHSLRNLLIKRRKDFLGEHIITFISQRKPSNYLTLDIETDVFKPCFRSFADCNTPEEVYKLQKRLFDKERIRERARLKAANDIAYRKAQMQSYIDDLRFA</sequence>
<keyword evidence="1" id="KW-0614">Plasmid</keyword>
<organism evidence="1">
    <name type="scientific">Haemophilus influenzae biotype aegyptius</name>
    <dbReference type="NCBI Taxonomy" id="725"/>
    <lineage>
        <taxon>Bacteria</taxon>
        <taxon>Pseudomonadati</taxon>
        <taxon>Pseudomonadota</taxon>
        <taxon>Gammaproteobacteria</taxon>
        <taxon>Pasteurellales</taxon>
        <taxon>Pasteurellaceae</taxon>
        <taxon>Haemophilus</taxon>
    </lineage>
</organism>
<proteinExistence type="predicted"/>
<name>Q4L0U3_HAEIF</name>
<dbReference type="EMBL" id="AY647243">
    <property type="protein sequence ID" value="AAV40878.1"/>
    <property type="molecule type" value="Genomic_DNA"/>
</dbReference>
<dbReference type="AlphaFoldDB" id="Q4L0U3"/>